<keyword evidence="5" id="KW-1185">Reference proteome</keyword>
<feature type="transmembrane region" description="Helical" evidence="2">
    <location>
        <begin position="54"/>
        <end position="75"/>
    </location>
</feature>
<keyword evidence="2" id="KW-0812">Transmembrane</keyword>
<comment type="caution">
    <text evidence="3">The sequence shown here is derived from an EMBL/GenBank/DDBJ whole genome shotgun (WGS) entry which is preliminary data.</text>
</comment>
<protein>
    <submittedName>
        <fullName evidence="3">Uncharacterized protein</fullName>
    </submittedName>
</protein>
<proteinExistence type="predicted"/>
<dbReference type="EMBL" id="CATOUU010000655">
    <property type="protein sequence ID" value="CAI9938472.1"/>
    <property type="molecule type" value="Genomic_DNA"/>
</dbReference>
<feature type="transmembrane region" description="Helical" evidence="2">
    <location>
        <begin position="184"/>
        <end position="205"/>
    </location>
</feature>
<name>A0AA86U5A0_9EUKA</name>
<feature type="region of interest" description="Disordered" evidence="1">
    <location>
        <begin position="314"/>
        <end position="355"/>
    </location>
</feature>
<evidence type="ECO:0000256" key="1">
    <source>
        <dbReference type="SAM" id="MobiDB-lite"/>
    </source>
</evidence>
<evidence type="ECO:0000313" key="3">
    <source>
        <dbReference type="EMBL" id="CAI9938472.1"/>
    </source>
</evidence>
<evidence type="ECO:0000256" key="2">
    <source>
        <dbReference type="SAM" id="Phobius"/>
    </source>
</evidence>
<sequence>MFPLGIVQPEDKLVENGNRMQSENFVDSFFRVLLGMLAYMLLGIFTVTQQDMDVFKGSLIFCLLFLLIPVMRFNYDLERKMNQYINEKFGQPGLSKNLFNSVLQVFNSFEGILVEIKHRYNAHRYYGDLSAAYQCEEDYFQNFLVNQLFNGYGFIPVIGPVIGVFTSFMNDPSLSESGETSFEIGYFLNWLHFISILATVLLHIYVQNNAYVVTLVIYFLCAALDAFDFTSELIPAAKRLSLAQIFPCIKKWLESKKEQVGDDDDVKDIVQMQREGYEYEASASSRRSSAGADDFDLENITKVEGDIQIVSQDTMNRDDIPQVTSQNSKERNLVVSAQVTAKLDTSDQEDEDEWL</sequence>
<dbReference type="EMBL" id="CAXDID020000285">
    <property type="protein sequence ID" value="CAL6070641.1"/>
    <property type="molecule type" value="Genomic_DNA"/>
</dbReference>
<feature type="compositionally biased region" description="Acidic residues" evidence="1">
    <location>
        <begin position="346"/>
        <end position="355"/>
    </location>
</feature>
<accession>A0AA86U5A0</accession>
<reference evidence="4 5" key="2">
    <citation type="submission" date="2024-07" db="EMBL/GenBank/DDBJ databases">
        <authorList>
            <person name="Akdeniz Z."/>
        </authorList>
    </citation>
    <scope>NUCLEOTIDE SEQUENCE [LARGE SCALE GENOMIC DNA]</scope>
</reference>
<evidence type="ECO:0000313" key="4">
    <source>
        <dbReference type="EMBL" id="CAL6070641.1"/>
    </source>
</evidence>
<keyword evidence="2" id="KW-0472">Membrane</keyword>
<dbReference type="AlphaFoldDB" id="A0AA86U5A0"/>
<keyword evidence="2" id="KW-1133">Transmembrane helix</keyword>
<feature type="transmembrane region" description="Helical" evidence="2">
    <location>
        <begin position="29"/>
        <end position="48"/>
    </location>
</feature>
<dbReference type="Proteomes" id="UP001642409">
    <property type="component" value="Unassembled WGS sequence"/>
</dbReference>
<organism evidence="3">
    <name type="scientific">Hexamita inflata</name>
    <dbReference type="NCBI Taxonomy" id="28002"/>
    <lineage>
        <taxon>Eukaryota</taxon>
        <taxon>Metamonada</taxon>
        <taxon>Diplomonadida</taxon>
        <taxon>Hexamitidae</taxon>
        <taxon>Hexamitinae</taxon>
        <taxon>Hexamita</taxon>
    </lineage>
</organism>
<evidence type="ECO:0000313" key="5">
    <source>
        <dbReference type="Proteomes" id="UP001642409"/>
    </source>
</evidence>
<feature type="transmembrane region" description="Helical" evidence="2">
    <location>
        <begin position="211"/>
        <end position="230"/>
    </location>
</feature>
<gene>
    <name evidence="3" type="ORF">HINF_LOCUS26117</name>
    <name evidence="4" type="ORF">HINF_LOCUS54658</name>
</gene>
<reference evidence="3" key="1">
    <citation type="submission" date="2023-06" db="EMBL/GenBank/DDBJ databases">
        <authorList>
            <person name="Kurt Z."/>
        </authorList>
    </citation>
    <scope>NUCLEOTIDE SEQUENCE</scope>
</reference>